<evidence type="ECO:0000259" key="1">
    <source>
        <dbReference type="Pfam" id="PF04149"/>
    </source>
</evidence>
<gene>
    <name evidence="2" type="ORF">ABT188_02765</name>
</gene>
<proteinExistence type="predicted"/>
<feature type="domain" description="DUF397" evidence="1">
    <location>
        <begin position="14"/>
        <end position="63"/>
    </location>
</feature>
<evidence type="ECO:0000313" key="3">
    <source>
        <dbReference type="Proteomes" id="UP001496720"/>
    </source>
</evidence>
<keyword evidence="3" id="KW-1185">Reference proteome</keyword>
<comment type="caution">
    <text evidence="2">The sequence shown here is derived from an EMBL/GenBank/DDBJ whole genome shotgun (WGS) entry which is preliminary data.</text>
</comment>
<dbReference type="RefSeq" id="WP_352145673.1">
    <property type="nucleotide sequence ID" value="NZ_JBEOZY010000002.1"/>
</dbReference>
<dbReference type="EMBL" id="JBEOZY010000002">
    <property type="protein sequence ID" value="MER6163507.1"/>
    <property type="molecule type" value="Genomic_DNA"/>
</dbReference>
<evidence type="ECO:0000313" key="2">
    <source>
        <dbReference type="EMBL" id="MER6163507.1"/>
    </source>
</evidence>
<sequence>MNAEKTAAAVPASAWVKSSYSTGSGGECVEVAVCPHTVHVRDTKDIARGGLAVDAAAWTAFVGFAVR</sequence>
<dbReference type="Pfam" id="PF04149">
    <property type="entry name" value="DUF397"/>
    <property type="match status" value="1"/>
</dbReference>
<reference evidence="2 3" key="1">
    <citation type="submission" date="2024-06" db="EMBL/GenBank/DDBJ databases">
        <title>The Natural Products Discovery Center: Release of the First 8490 Sequenced Strains for Exploring Actinobacteria Biosynthetic Diversity.</title>
        <authorList>
            <person name="Kalkreuter E."/>
            <person name="Kautsar S.A."/>
            <person name="Yang D."/>
            <person name="Bader C.D."/>
            <person name="Teijaro C.N."/>
            <person name="Fluegel L."/>
            <person name="Davis C.M."/>
            <person name="Simpson J.R."/>
            <person name="Lauterbach L."/>
            <person name="Steele A.D."/>
            <person name="Gui C."/>
            <person name="Meng S."/>
            <person name="Li G."/>
            <person name="Viehrig K."/>
            <person name="Ye F."/>
            <person name="Su P."/>
            <person name="Kiefer A.F."/>
            <person name="Nichols A."/>
            <person name="Cepeda A.J."/>
            <person name="Yan W."/>
            <person name="Fan B."/>
            <person name="Jiang Y."/>
            <person name="Adhikari A."/>
            <person name="Zheng C.-J."/>
            <person name="Schuster L."/>
            <person name="Cowan T.M."/>
            <person name="Smanski M.J."/>
            <person name="Chevrette M.G."/>
            <person name="De Carvalho L.P.S."/>
            <person name="Shen B."/>
        </authorList>
    </citation>
    <scope>NUCLEOTIDE SEQUENCE [LARGE SCALE GENOMIC DNA]</scope>
    <source>
        <strain evidence="2 3">NPDC001615</strain>
    </source>
</reference>
<organism evidence="2 3">
    <name type="scientific">Streptomyces violaceorubidus</name>
    <dbReference type="NCBI Taxonomy" id="284042"/>
    <lineage>
        <taxon>Bacteria</taxon>
        <taxon>Bacillati</taxon>
        <taxon>Actinomycetota</taxon>
        <taxon>Actinomycetes</taxon>
        <taxon>Kitasatosporales</taxon>
        <taxon>Streptomycetaceae</taxon>
        <taxon>Streptomyces</taxon>
    </lineage>
</organism>
<dbReference type="InterPro" id="IPR007278">
    <property type="entry name" value="DUF397"/>
</dbReference>
<protein>
    <submittedName>
        <fullName evidence="2">DUF397 domain-containing protein</fullName>
    </submittedName>
</protein>
<name>A0ABV1SP60_9ACTN</name>
<accession>A0ABV1SP60</accession>
<dbReference type="Proteomes" id="UP001496720">
    <property type="component" value="Unassembled WGS sequence"/>
</dbReference>